<dbReference type="Proteomes" id="UP001500683">
    <property type="component" value="Unassembled WGS sequence"/>
</dbReference>
<proteinExistence type="predicted"/>
<accession>A0ABP7W8I1</accession>
<dbReference type="EMBL" id="BAAAZG010000035">
    <property type="protein sequence ID" value="GAA4082953.1"/>
    <property type="molecule type" value="Genomic_DNA"/>
</dbReference>
<evidence type="ECO:0000313" key="1">
    <source>
        <dbReference type="EMBL" id="GAA4082953.1"/>
    </source>
</evidence>
<dbReference type="RefSeq" id="WP_344951556.1">
    <property type="nucleotide sequence ID" value="NZ_BAAAZG010000035.1"/>
</dbReference>
<protein>
    <submittedName>
        <fullName evidence="1">Uncharacterized protein</fullName>
    </submittedName>
</protein>
<evidence type="ECO:0000313" key="2">
    <source>
        <dbReference type="Proteomes" id="UP001500683"/>
    </source>
</evidence>
<keyword evidence="2" id="KW-1185">Reference proteome</keyword>
<organism evidence="1 2">
    <name type="scientific">Actinomadura miaoliensis</name>
    <dbReference type="NCBI Taxonomy" id="430685"/>
    <lineage>
        <taxon>Bacteria</taxon>
        <taxon>Bacillati</taxon>
        <taxon>Actinomycetota</taxon>
        <taxon>Actinomycetes</taxon>
        <taxon>Streptosporangiales</taxon>
        <taxon>Thermomonosporaceae</taxon>
        <taxon>Actinomadura</taxon>
    </lineage>
</organism>
<sequence>MNTTRLHVAGDTVEAVFTFTIEGGVNYTLEGPYWNGALHAQPFFFGLHPRNGVTVTFAPSPVSGATFDAGDWSLTGSVRCGPPDMLPGPHPLSHRGYPINQVRKDDPNTAEDIEELVAAVARHYVSLHP</sequence>
<gene>
    <name evidence="1" type="ORF">GCM10022214_47920</name>
</gene>
<reference evidence="2" key="1">
    <citation type="journal article" date="2019" name="Int. J. Syst. Evol. Microbiol.">
        <title>The Global Catalogue of Microorganisms (GCM) 10K type strain sequencing project: providing services to taxonomists for standard genome sequencing and annotation.</title>
        <authorList>
            <consortium name="The Broad Institute Genomics Platform"/>
            <consortium name="The Broad Institute Genome Sequencing Center for Infectious Disease"/>
            <person name="Wu L."/>
            <person name="Ma J."/>
        </authorList>
    </citation>
    <scope>NUCLEOTIDE SEQUENCE [LARGE SCALE GENOMIC DNA]</scope>
    <source>
        <strain evidence="2">JCM 16702</strain>
    </source>
</reference>
<comment type="caution">
    <text evidence="1">The sequence shown here is derived from an EMBL/GenBank/DDBJ whole genome shotgun (WGS) entry which is preliminary data.</text>
</comment>
<name>A0ABP7W8I1_9ACTN</name>